<feature type="repeat" description="Cys-rich GLG1" evidence="8">
    <location>
        <begin position="914"/>
        <end position="982"/>
    </location>
</feature>
<dbReference type="InterPro" id="IPR039728">
    <property type="entry name" value="GLG1"/>
</dbReference>
<keyword evidence="13" id="KW-1185">Reference proteome</keyword>
<feature type="repeat" description="Cys-rich GLG1" evidence="8">
    <location>
        <begin position="1058"/>
        <end position="1117"/>
    </location>
</feature>
<keyword evidence="5 10" id="KW-1133">Transmembrane helix</keyword>
<dbReference type="PANTHER" id="PTHR11884">
    <property type="entry name" value="SELECTIN LIGAND RELATED"/>
    <property type="match status" value="1"/>
</dbReference>
<feature type="repeat" description="Cys-rich GLG1" evidence="8">
    <location>
        <begin position="229"/>
        <end position="289"/>
    </location>
</feature>
<protein>
    <recommendedName>
        <fullName evidence="14">Golgi apparatus protein 1</fullName>
    </recommendedName>
</protein>
<evidence type="ECO:0000256" key="1">
    <source>
        <dbReference type="ARBA" id="ARBA00004479"/>
    </source>
</evidence>
<reference evidence="13" key="1">
    <citation type="submission" date="2012-12" db="EMBL/GenBank/DDBJ databases">
        <authorList>
            <person name="Hellsten U."/>
            <person name="Grimwood J."/>
            <person name="Chapman J.A."/>
            <person name="Shapiro H."/>
            <person name="Aerts A."/>
            <person name="Otillar R.P."/>
            <person name="Terry A.Y."/>
            <person name="Boore J.L."/>
            <person name="Simakov O."/>
            <person name="Marletaz F."/>
            <person name="Cho S.-J."/>
            <person name="Edsinger-Gonzales E."/>
            <person name="Havlak P."/>
            <person name="Kuo D.-H."/>
            <person name="Larsson T."/>
            <person name="Lv J."/>
            <person name="Arendt D."/>
            <person name="Savage R."/>
            <person name="Osoegawa K."/>
            <person name="de Jong P."/>
            <person name="Lindberg D.R."/>
            <person name="Seaver E.C."/>
            <person name="Weisblat D.A."/>
            <person name="Putnam N.H."/>
            <person name="Grigoriev I.V."/>
            <person name="Rokhsar D.S."/>
        </authorList>
    </citation>
    <scope>NUCLEOTIDE SEQUENCE</scope>
</reference>
<evidence type="ECO:0000256" key="4">
    <source>
        <dbReference type="ARBA" id="ARBA00022737"/>
    </source>
</evidence>
<dbReference type="EnsemblMetazoa" id="HelroT188601">
    <property type="protein sequence ID" value="HelroP188601"/>
    <property type="gene ID" value="HelroG188601"/>
</dbReference>
<feature type="repeat" description="Cys-rich GLG1" evidence="8">
    <location>
        <begin position="796"/>
        <end position="856"/>
    </location>
</feature>
<dbReference type="GeneID" id="20210957"/>
<keyword evidence="4" id="KW-0677">Repeat</keyword>
<keyword evidence="2 10" id="KW-0812">Transmembrane</keyword>
<evidence type="ECO:0000256" key="9">
    <source>
        <dbReference type="SAM" id="MobiDB-lite"/>
    </source>
</evidence>
<evidence type="ECO:0000256" key="5">
    <source>
        <dbReference type="ARBA" id="ARBA00022989"/>
    </source>
</evidence>
<dbReference type="EMBL" id="AMQM01000810">
    <property type="status" value="NOT_ANNOTATED_CDS"/>
    <property type="molecule type" value="Genomic_DNA"/>
</dbReference>
<proteinExistence type="predicted"/>
<gene>
    <name evidence="12" type="primary">20210957</name>
    <name evidence="11" type="ORF">HELRODRAFT_188601</name>
</gene>
<sequence length="1194" mass="136482">MKLHNCTVIVLLLTVVVFHFFLTFTVETANVVNEKIEQFAPQRPQQHPPVPISVRRTEAGYVKLIERVECRDEIIKRCPNVNKNFHILTCLHNSIPLNDEPLPEDCQNLIWEAKLNLTKANSITIDGLSIVSCKEDIQKIPDCLEEESRQGSVTSCLIEFINNVKSVDCKKYLAMVEPLIFSDYRLIYKLVNVCQDDVNKLKCGRTDGRIHNLKDQGATIDCLSENHNQLSPSCRHEIYKIAELQSADWKNDRSLFIACREDREVFCKEVSPGSGEVYNCLYANKMNMDMSEKCRKKLRQRQKLQQDDFQVNFKFATVCKAAIDQYKCSDGAKNISGHMYAGISSIILCLEKVKVKGRLVEDDCLSEVKSIRHSLLEDHKINPEVVTSCVNEIQTCEKRDLDAKKHVIHCIMDMVRSLYRKKHLKKIPKPDNADSDVYEDANDRVDNNNNNPDTLPTVSSPCIMSVERLLKEVNVRDNFDVDPALKQDCAMSISRACQLVEPGKGRMISCLMGHLNKPRMLDKACMDRLMEIQYFLSKDFGTSIRFMETCASDISSLCSNDIHLQFNHQSEQLSCLYRNKYDKLTEDCKSELYQLMTDRALSVDLPVDVQDACMSDLIQFCAVVSKRDEEMDCLEDNYDKLEPRCQAVVSKMVAEEEEMPLMSRLVIEACEPMWHSVCKPEIEGTQKRNSLKKSNEVVGGDGGGEVDDEVGDVSDEDIMKCLIQHKNDDNMPKKCKAGVEHHQIITLRDVRLSPKFNKSCFRDVRVFCGRFHALSDIVRCLSEVNLNDTLMDQPLRLHRKCIRRLQFEQLQISENIKLDPALASECREDIEQHCSNVKAGQGAILECLKGHQKLLSAKCVALVFKREMVEANNPQTDYVIMNKCKHMIMRYCSEYTERPQLILDCLKKNKEEDRFDMQCRDVVNDRLRLRASDIRLNPTLKSACKEDIPKYCEKQLEKLSSTDTSADGIVVACLKGVYAHSTNGRLMTQSCQNLIHEAIRDAAVDYLQDVALVASCRDLIRDHCSKESLRQSIARHKDTADVVDCLKEKLLTSKELRDANSPCLNEIFRKLNESLVDFQVDPLLYRTCFDDAKSICPIAQGNGRVMSCLVDAYNNKVVMSSGCMKALKDRTELWGLAMRLAPPENFMEMAEHIQLSNSRNYFLFVIFSFSLILFFTGLFCGRVTKRIKRAEKIK</sequence>
<accession>T1FQ60</accession>
<dbReference type="KEGG" id="hro:HELRODRAFT_188601"/>
<dbReference type="Pfam" id="PF00839">
    <property type="entry name" value="Cys_rich_FGFR"/>
    <property type="match status" value="12"/>
</dbReference>
<name>T1FQ60_HELRO</name>
<dbReference type="EMBL" id="KB096742">
    <property type="protein sequence ID" value="ESO02162.1"/>
    <property type="molecule type" value="Genomic_DNA"/>
</dbReference>
<keyword evidence="7" id="KW-0325">Glycoprotein</keyword>
<dbReference type="OMA" id="ENEIFNM"/>
<dbReference type="GO" id="GO:0000139">
    <property type="term" value="C:Golgi membrane"/>
    <property type="evidence" value="ECO:0000318"/>
    <property type="project" value="GO_Central"/>
</dbReference>
<evidence type="ECO:0000313" key="12">
    <source>
        <dbReference type="EnsemblMetazoa" id="HelroP188601"/>
    </source>
</evidence>
<dbReference type="FunCoup" id="T1FQ60">
    <property type="interactions" value="1679"/>
</dbReference>
<reference evidence="12" key="3">
    <citation type="submission" date="2015-06" db="UniProtKB">
        <authorList>
            <consortium name="EnsemblMetazoa"/>
        </authorList>
    </citation>
    <scope>IDENTIFICATION</scope>
</reference>
<dbReference type="InParanoid" id="T1FQ60"/>
<feature type="region of interest" description="Disordered" evidence="9">
    <location>
        <begin position="689"/>
        <end position="709"/>
    </location>
</feature>
<dbReference type="PROSITE" id="PS51289">
    <property type="entry name" value="GLG1_C_RICH"/>
    <property type="match status" value="4"/>
</dbReference>
<evidence type="ECO:0000256" key="7">
    <source>
        <dbReference type="ARBA" id="ARBA00023180"/>
    </source>
</evidence>
<evidence type="ECO:0000256" key="10">
    <source>
        <dbReference type="SAM" id="Phobius"/>
    </source>
</evidence>
<evidence type="ECO:0008006" key="14">
    <source>
        <dbReference type="Google" id="ProtNLM"/>
    </source>
</evidence>
<feature type="transmembrane region" description="Helical" evidence="10">
    <location>
        <begin position="1161"/>
        <end position="1184"/>
    </location>
</feature>
<dbReference type="AlphaFoldDB" id="T1FQ60"/>
<dbReference type="eggNOG" id="KOG3648">
    <property type="taxonomic scope" value="Eukaryota"/>
</dbReference>
<evidence type="ECO:0000256" key="8">
    <source>
        <dbReference type="PROSITE-ProRule" id="PRU00622"/>
    </source>
</evidence>
<dbReference type="GO" id="GO:0017134">
    <property type="term" value="F:fibroblast growth factor binding"/>
    <property type="evidence" value="ECO:0000318"/>
    <property type="project" value="GO_Central"/>
</dbReference>
<evidence type="ECO:0000256" key="6">
    <source>
        <dbReference type="ARBA" id="ARBA00023136"/>
    </source>
</evidence>
<dbReference type="RefSeq" id="XP_009019570.1">
    <property type="nucleotide sequence ID" value="XM_009021322.1"/>
</dbReference>
<evidence type="ECO:0000313" key="13">
    <source>
        <dbReference type="Proteomes" id="UP000015101"/>
    </source>
</evidence>
<dbReference type="OrthoDB" id="2015434at2759"/>
<keyword evidence="6 10" id="KW-0472">Membrane</keyword>
<dbReference type="InterPro" id="IPR001893">
    <property type="entry name" value="Cys-rich_GLG1_repeat"/>
</dbReference>
<evidence type="ECO:0000256" key="3">
    <source>
        <dbReference type="ARBA" id="ARBA00022729"/>
    </source>
</evidence>
<dbReference type="PANTHER" id="PTHR11884:SF1">
    <property type="entry name" value="GOLGI APPARATUS PROTEIN 1"/>
    <property type="match status" value="1"/>
</dbReference>
<dbReference type="HOGENOM" id="CLU_011063_0_0_1"/>
<evidence type="ECO:0000313" key="11">
    <source>
        <dbReference type="EMBL" id="ESO02162.1"/>
    </source>
</evidence>
<dbReference type="CTD" id="20210957"/>
<organism evidence="12 13">
    <name type="scientific">Helobdella robusta</name>
    <name type="common">Californian leech</name>
    <dbReference type="NCBI Taxonomy" id="6412"/>
    <lineage>
        <taxon>Eukaryota</taxon>
        <taxon>Metazoa</taxon>
        <taxon>Spiralia</taxon>
        <taxon>Lophotrochozoa</taxon>
        <taxon>Annelida</taxon>
        <taxon>Clitellata</taxon>
        <taxon>Hirudinea</taxon>
        <taxon>Rhynchobdellida</taxon>
        <taxon>Glossiphoniidae</taxon>
        <taxon>Helobdella</taxon>
    </lineage>
</organism>
<comment type="subcellular location">
    <subcellularLocation>
        <location evidence="1">Membrane</location>
        <topology evidence="1">Single-pass type I membrane protein</topology>
    </subcellularLocation>
</comment>
<reference evidence="11 13" key="2">
    <citation type="journal article" date="2013" name="Nature">
        <title>Insights into bilaterian evolution from three spiralian genomes.</title>
        <authorList>
            <person name="Simakov O."/>
            <person name="Marletaz F."/>
            <person name="Cho S.J."/>
            <person name="Edsinger-Gonzales E."/>
            <person name="Havlak P."/>
            <person name="Hellsten U."/>
            <person name="Kuo D.H."/>
            <person name="Larsson T."/>
            <person name="Lv J."/>
            <person name="Arendt D."/>
            <person name="Savage R."/>
            <person name="Osoegawa K."/>
            <person name="de Jong P."/>
            <person name="Grimwood J."/>
            <person name="Chapman J.A."/>
            <person name="Shapiro H."/>
            <person name="Aerts A."/>
            <person name="Otillar R.P."/>
            <person name="Terry A.Y."/>
            <person name="Boore J.L."/>
            <person name="Grigoriev I.V."/>
            <person name="Lindberg D.R."/>
            <person name="Seaver E.C."/>
            <person name="Weisblat D.A."/>
            <person name="Putnam N.H."/>
            <person name="Rokhsar D.S."/>
        </authorList>
    </citation>
    <scope>NUCLEOTIDE SEQUENCE</scope>
</reference>
<evidence type="ECO:0000256" key="2">
    <source>
        <dbReference type="ARBA" id="ARBA00022692"/>
    </source>
</evidence>
<dbReference type="InterPro" id="IPR017873">
    <property type="entry name" value="Cys-rich_GLG1_repeat_euk"/>
</dbReference>
<keyword evidence="3" id="KW-0732">Signal</keyword>
<dbReference type="Proteomes" id="UP000015101">
    <property type="component" value="Unassembled WGS sequence"/>
</dbReference>